<reference evidence="2" key="1">
    <citation type="submission" date="2006-04" db="EMBL/GenBank/DDBJ databases">
        <authorList>
            <person name="Underwood B.A."/>
            <person name="Xiao Y."/>
            <person name="Moskal W."/>
            <person name="Monaghan E."/>
            <person name="Wang W."/>
            <person name="Redman J."/>
            <person name="Wu H.C."/>
            <person name="Utterback T."/>
            <person name="Town C.D."/>
        </authorList>
    </citation>
    <scope>NUCLEOTIDE SEQUENCE</scope>
</reference>
<dbReference type="EMBL" id="DQ487695">
    <property type="protein sequence ID" value="ABF59455.1"/>
    <property type="molecule type" value="Genomic_DNA"/>
</dbReference>
<name>Q1G389_ARATH</name>
<proteinExistence type="predicted"/>
<evidence type="ECO:0000313" key="2">
    <source>
        <dbReference type="EMBL" id="ABF59455.1"/>
    </source>
</evidence>
<accession>Q1G389</accession>
<organism evidence="2">
    <name type="scientific">Arabidopsis thaliana</name>
    <name type="common">Mouse-ear cress</name>
    <dbReference type="NCBI Taxonomy" id="3702"/>
    <lineage>
        <taxon>Eukaryota</taxon>
        <taxon>Viridiplantae</taxon>
        <taxon>Streptophyta</taxon>
        <taxon>Embryophyta</taxon>
        <taxon>Tracheophyta</taxon>
        <taxon>Spermatophyta</taxon>
        <taxon>Magnoliopsida</taxon>
        <taxon>eudicotyledons</taxon>
        <taxon>Gunneridae</taxon>
        <taxon>Pentapetalae</taxon>
        <taxon>rosids</taxon>
        <taxon>malvids</taxon>
        <taxon>Brassicales</taxon>
        <taxon>Brassicaceae</taxon>
        <taxon>Camelineae</taxon>
        <taxon>Arabidopsis</taxon>
    </lineage>
</organism>
<evidence type="ECO:0000256" key="1">
    <source>
        <dbReference type="SAM" id="MobiDB-lite"/>
    </source>
</evidence>
<sequence>MNQSLPITTPPKPSSSRFGRTPIPQTAPTHRISLMTRVSLGSSVAPCAVTSLTAPDKYQNWPCDYFWRFSQTFTCNSNLSQPLASQPLVSSVKQFIKSSYASFVRAVYDHMLFRDFTIESYKTSKDLPTIASFSK</sequence>
<dbReference type="AlphaFoldDB" id="Q1G389"/>
<feature type="region of interest" description="Disordered" evidence="1">
    <location>
        <begin position="1"/>
        <end position="25"/>
    </location>
</feature>
<feature type="compositionally biased region" description="Polar residues" evidence="1">
    <location>
        <begin position="14"/>
        <end position="25"/>
    </location>
</feature>
<protein>
    <submittedName>
        <fullName evidence="2">Uncharacterized protein</fullName>
    </submittedName>
</protein>